<evidence type="ECO:0000313" key="2">
    <source>
        <dbReference type="Proteomes" id="UP000198606"/>
    </source>
</evidence>
<dbReference type="Pfam" id="PF07409">
    <property type="entry name" value="GP46"/>
    <property type="match status" value="1"/>
</dbReference>
<name>A0A1G8FGZ1_9GAMM</name>
<dbReference type="SUPFAM" id="SSF160719">
    <property type="entry name" value="gpW/gp25-like"/>
    <property type="match status" value="1"/>
</dbReference>
<sequence>MDAGISPLSGDLTGERISSLQNAVYLRLMIPLGSYWADPDLGSLLYTLRREKDRARVSRLAVQYTRDALQGLLDDGRALSVEVTAEQPHNGRLLLLIEVADAGGRTQTFKHHVQVI</sequence>
<organism evidence="1 2">
    <name type="scientific">Phytopseudomonas flavescens</name>
    <dbReference type="NCBI Taxonomy" id="29435"/>
    <lineage>
        <taxon>Bacteria</taxon>
        <taxon>Pseudomonadati</taxon>
        <taxon>Pseudomonadota</taxon>
        <taxon>Gammaproteobacteria</taxon>
        <taxon>Pseudomonadales</taxon>
        <taxon>Pseudomonadaceae</taxon>
        <taxon>Phytopseudomonas</taxon>
    </lineage>
</organism>
<dbReference type="AlphaFoldDB" id="A0A1G8FGZ1"/>
<reference evidence="1 2" key="1">
    <citation type="submission" date="2016-10" db="EMBL/GenBank/DDBJ databases">
        <authorList>
            <person name="de Groot N.N."/>
        </authorList>
    </citation>
    <scope>NUCLEOTIDE SEQUENCE [LARGE SCALE GENOMIC DNA]</scope>
    <source>
        <strain evidence="1 2">LMG 18387</strain>
    </source>
</reference>
<dbReference type="RefSeq" id="WP_084308973.1">
    <property type="nucleotide sequence ID" value="NZ_FNDG01000007.1"/>
</dbReference>
<dbReference type="STRING" id="29435.SAMN05216588_107272"/>
<protein>
    <submittedName>
        <fullName evidence="1">Mu-like prophage protein gp46</fullName>
    </submittedName>
</protein>
<dbReference type="Gene3D" id="3.10.450.40">
    <property type="match status" value="1"/>
</dbReference>
<accession>A0A1G8FGZ1</accession>
<dbReference type="Proteomes" id="UP000198606">
    <property type="component" value="Unassembled WGS sequence"/>
</dbReference>
<dbReference type="InterPro" id="IPR010877">
    <property type="entry name" value="Phage_Mu_Gp46"/>
</dbReference>
<gene>
    <name evidence="1" type="ORF">SAMN05216588_107272</name>
</gene>
<dbReference type="EMBL" id="FNDG01000007">
    <property type="protein sequence ID" value="SDH81342.1"/>
    <property type="molecule type" value="Genomic_DNA"/>
</dbReference>
<proteinExistence type="predicted"/>
<evidence type="ECO:0000313" key="1">
    <source>
        <dbReference type="EMBL" id="SDH81342.1"/>
    </source>
</evidence>